<sequence>MYIYYGKRDKILNKKYISRFKSMLNFIYEKNITHPVTLYFYLIII</sequence>
<dbReference type="EMBL" id="QUNI01000017">
    <property type="protein sequence ID" value="REG91145.1"/>
    <property type="molecule type" value="Genomic_DNA"/>
</dbReference>
<dbReference type="AlphaFoldDB" id="A0A3E0DYW8"/>
<accession>A0A3E0DYW8</accession>
<dbReference type="Proteomes" id="UP000257136">
    <property type="component" value="Unassembled WGS sequence"/>
</dbReference>
<gene>
    <name evidence="1" type="ORF">C8P67_11739</name>
</gene>
<keyword evidence="2" id="KW-1185">Reference proteome</keyword>
<reference evidence="1 2" key="1">
    <citation type="submission" date="2018-08" db="EMBL/GenBank/DDBJ databases">
        <title>Genomic Encyclopedia of Archaeal and Bacterial Type Strains, Phase II (KMG-II): from individual species to whole genera.</title>
        <authorList>
            <person name="Goeker M."/>
        </authorList>
    </citation>
    <scope>NUCLEOTIDE SEQUENCE [LARGE SCALE GENOMIC DNA]</scope>
    <source>
        <strain evidence="1 2">DSM 100880</strain>
    </source>
</reference>
<protein>
    <submittedName>
        <fullName evidence="1">Uncharacterized protein</fullName>
    </submittedName>
</protein>
<evidence type="ECO:0000313" key="1">
    <source>
        <dbReference type="EMBL" id="REG91145.1"/>
    </source>
</evidence>
<organism evidence="1 2">
    <name type="scientific">Flavobacterium aquicola</name>
    <dbReference type="NCBI Taxonomy" id="1682742"/>
    <lineage>
        <taxon>Bacteria</taxon>
        <taxon>Pseudomonadati</taxon>
        <taxon>Bacteroidota</taxon>
        <taxon>Flavobacteriia</taxon>
        <taxon>Flavobacteriales</taxon>
        <taxon>Flavobacteriaceae</taxon>
        <taxon>Flavobacterium</taxon>
    </lineage>
</organism>
<evidence type="ECO:0000313" key="2">
    <source>
        <dbReference type="Proteomes" id="UP000257136"/>
    </source>
</evidence>
<proteinExistence type="predicted"/>
<name>A0A3E0DYW8_9FLAO</name>
<comment type="caution">
    <text evidence="1">The sequence shown here is derived from an EMBL/GenBank/DDBJ whole genome shotgun (WGS) entry which is preliminary data.</text>
</comment>